<evidence type="ECO:0000256" key="9">
    <source>
        <dbReference type="SAM" id="Phobius"/>
    </source>
</evidence>
<evidence type="ECO:0000256" key="3">
    <source>
        <dbReference type="ARBA" id="ARBA00009916"/>
    </source>
</evidence>
<keyword evidence="4" id="KW-0813">Transport</keyword>
<feature type="transmembrane region" description="Helical" evidence="9">
    <location>
        <begin position="73"/>
        <end position="93"/>
    </location>
</feature>
<evidence type="ECO:0000256" key="7">
    <source>
        <dbReference type="ARBA" id="ARBA00022989"/>
    </source>
</evidence>
<feature type="transmembrane region" description="Helical" evidence="9">
    <location>
        <begin position="297"/>
        <end position="317"/>
    </location>
</feature>
<keyword evidence="8 9" id="KW-0472">Membrane</keyword>
<proteinExistence type="inferred from homology"/>
<dbReference type="EMBL" id="BMQS01000010">
    <property type="protein sequence ID" value="GGT96306.1"/>
    <property type="molecule type" value="Genomic_DNA"/>
</dbReference>
<dbReference type="OrthoDB" id="101311at2157"/>
<comment type="subcellular location">
    <subcellularLocation>
        <location evidence="2">Membrane</location>
        <topology evidence="2">Multi-pass membrane protein</topology>
    </subcellularLocation>
</comment>
<dbReference type="PANTHER" id="PTHR11101">
    <property type="entry name" value="PHOSPHATE TRANSPORTER"/>
    <property type="match status" value="1"/>
</dbReference>
<dbReference type="RefSeq" id="WP_188848492.1">
    <property type="nucleotide sequence ID" value="NZ_BMQS01000010.1"/>
</dbReference>
<dbReference type="Pfam" id="PF01384">
    <property type="entry name" value="PHO4"/>
    <property type="match status" value="1"/>
</dbReference>
<feature type="transmembrane region" description="Helical" evidence="9">
    <location>
        <begin position="129"/>
        <end position="152"/>
    </location>
</feature>
<organism evidence="10 11">
    <name type="scientific">Sulfodiicoccus acidiphilus</name>
    <dbReference type="NCBI Taxonomy" id="1670455"/>
    <lineage>
        <taxon>Archaea</taxon>
        <taxon>Thermoproteota</taxon>
        <taxon>Thermoprotei</taxon>
        <taxon>Sulfolobales</taxon>
        <taxon>Sulfolobaceae</taxon>
        <taxon>Sulfodiicoccus</taxon>
    </lineage>
</organism>
<dbReference type="AlphaFoldDB" id="A0A830H1A7"/>
<dbReference type="InterPro" id="IPR001204">
    <property type="entry name" value="Phos_transporter"/>
</dbReference>
<protein>
    <submittedName>
        <fullName evidence="10">Phosphate permease</fullName>
    </submittedName>
</protein>
<feature type="transmembrane region" description="Helical" evidence="9">
    <location>
        <begin position="42"/>
        <end position="61"/>
    </location>
</feature>
<evidence type="ECO:0000313" key="11">
    <source>
        <dbReference type="Proteomes" id="UP000616143"/>
    </source>
</evidence>
<feature type="transmembrane region" description="Helical" evidence="9">
    <location>
        <begin position="6"/>
        <end position="30"/>
    </location>
</feature>
<dbReference type="GO" id="GO:0016020">
    <property type="term" value="C:membrane"/>
    <property type="evidence" value="ECO:0007669"/>
    <property type="project" value="UniProtKB-SubCell"/>
</dbReference>
<evidence type="ECO:0000256" key="5">
    <source>
        <dbReference type="ARBA" id="ARBA00022592"/>
    </source>
</evidence>
<evidence type="ECO:0000256" key="4">
    <source>
        <dbReference type="ARBA" id="ARBA00022448"/>
    </source>
</evidence>
<evidence type="ECO:0000256" key="2">
    <source>
        <dbReference type="ARBA" id="ARBA00004141"/>
    </source>
</evidence>
<feature type="transmembrane region" description="Helical" evidence="9">
    <location>
        <begin position="258"/>
        <end position="277"/>
    </location>
</feature>
<dbReference type="PANTHER" id="PTHR11101:SF80">
    <property type="entry name" value="PHOSPHATE TRANSPORTER"/>
    <property type="match status" value="1"/>
</dbReference>
<keyword evidence="6 9" id="KW-0812">Transmembrane</keyword>
<feature type="transmembrane region" description="Helical" evidence="9">
    <location>
        <begin position="233"/>
        <end position="252"/>
    </location>
</feature>
<sequence>MLLESLIFALGAIASFFVGGNNISPSLGILVSTNVVKRKAAYFLAALSIFLGASVGGLTMSKSVRGIIEGKEGYTTFIILSVLLSCTAAFFYLNRIGVPSSLTQMLYPSLAVLSLLSREYVYFDWRAFFIALILWILTPGIAIGTVLGLYLWMRRAIHSEARLLRQLRLYKVLILGAGLLNAFVLGANAIGLLASAGSFSTPIYVTLPSYGMAAALGVYVASKKGVLTMGFRLTRLGYLGGVSAVIGSSAVAEVLTLFGIPISVTQTMVGGIIGLGFRGTGQDVKRQILRLMRGWAVSPIFAIIVSIATFGVLKAVLGF</sequence>
<comment type="caution">
    <text evidence="10">The sequence shown here is derived from an EMBL/GenBank/DDBJ whole genome shotgun (WGS) entry which is preliminary data.</text>
</comment>
<evidence type="ECO:0000313" key="10">
    <source>
        <dbReference type="EMBL" id="GGT96306.1"/>
    </source>
</evidence>
<evidence type="ECO:0000256" key="8">
    <source>
        <dbReference type="ARBA" id="ARBA00023136"/>
    </source>
</evidence>
<gene>
    <name evidence="10" type="ORF">GCM10007116_12330</name>
</gene>
<reference evidence="10" key="1">
    <citation type="journal article" date="2014" name="Int. J. Syst. Evol. Microbiol.">
        <title>Complete genome sequence of Corynebacterium casei LMG S-19264T (=DSM 44701T), isolated from a smear-ripened cheese.</title>
        <authorList>
            <consortium name="US DOE Joint Genome Institute (JGI-PGF)"/>
            <person name="Walter F."/>
            <person name="Albersmeier A."/>
            <person name="Kalinowski J."/>
            <person name="Ruckert C."/>
        </authorList>
    </citation>
    <scope>NUCLEOTIDE SEQUENCE</scope>
    <source>
        <strain evidence="10">JCM 31740</strain>
    </source>
</reference>
<comment type="similarity">
    <text evidence="3">Belongs to the inorganic phosphate transporter (PiT) (TC 2.A.20) family.</text>
</comment>
<keyword evidence="7 9" id="KW-1133">Transmembrane helix</keyword>
<evidence type="ECO:0000256" key="1">
    <source>
        <dbReference type="ARBA" id="ARBA00001981"/>
    </source>
</evidence>
<dbReference type="GO" id="GO:0035435">
    <property type="term" value="P:phosphate ion transmembrane transport"/>
    <property type="evidence" value="ECO:0007669"/>
    <property type="project" value="TreeGrafter"/>
</dbReference>
<feature type="transmembrane region" description="Helical" evidence="9">
    <location>
        <begin position="202"/>
        <end position="221"/>
    </location>
</feature>
<feature type="transmembrane region" description="Helical" evidence="9">
    <location>
        <begin position="172"/>
        <end position="196"/>
    </location>
</feature>
<dbReference type="Proteomes" id="UP000616143">
    <property type="component" value="Unassembled WGS sequence"/>
</dbReference>
<comment type="function">
    <text evidence="1">Potential transporter for phosphate.</text>
</comment>
<keyword evidence="5" id="KW-0592">Phosphate transport</keyword>
<dbReference type="GO" id="GO:0005315">
    <property type="term" value="F:phosphate transmembrane transporter activity"/>
    <property type="evidence" value="ECO:0007669"/>
    <property type="project" value="InterPro"/>
</dbReference>
<evidence type="ECO:0000256" key="6">
    <source>
        <dbReference type="ARBA" id="ARBA00022692"/>
    </source>
</evidence>
<name>A0A830H1A7_9CREN</name>
<accession>A0A830H1A7</accession>
<reference evidence="10" key="2">
    <citation type="submission" date="2020-09" db="EMBL/GenBank/DDBJ databases">
        <authorList>
            <person name="Sun Q."/>
            <person name="Ohkuma M."/>
        </authorList>
    </citation>
    <scope>NUCLEOTIDE SEQUENCE</scope>
    <source>
        <strain evidence="10">JCM 31740</strain>
    </source>
</reference>